<dbReference type="Pfam" id="PF02458">
    <property type="entry name" value="Transferase"/>
    <property type="match status" value="1"/>
</dbReference>
<accession>A0AA48I0V9</accession>
<organism evidence="2 3">
    <name type="scientific">Cutaneotrichosporon cavernicola</name>
    <dbReference type="NCBI Taxonomy" id="279322"/>
    <lineage>
        <taxon>Eukaryota</taxon>
        <taxon>Fungi</taxon>
        <taxon>Dikarya</taxon>
        <taxon>Basidiomycota</taxon>
        <taxon>Agaricomycotina</taxon>
        <taxon>Tremellomycetes</taxon>
        <taxon>Trichosporonales</taxon>
        <taxon>Trichosporonaceae</taxon>
        <taxon>Cutaneotrichosporon</taxon>
    </lineage>
</organism>
<dbReference type="GO" id="GO:0016747">
    <property type="term" value="F:acyltransferase activity, transferring groups other than amino-acyl groups"/>
    <property type="evidence" value="ECO:0007669"/>
    <property type="project" value="TreeGrafter"/>
</dbReference>
<dbReference type="InterPro" id="IPR050317">
    <property type="entry name" value="Plant_Fungal_Acyltransferase"/>
</dbReference>
<protein>
    <submittedName>
        <fullName evidence="2">Uncharacterized protein</fullName>
    </submittedName>
</protein>
<dbReference type="AlphaFoldDB" id="A0AA48I0V9"/>
<dbReference type="InterPro" id="IPR023213">
    <property type="entry name" value="CAT-like_dom_sf"/>
</dbReference>
<dbReference type="GeneID" id="85492937"/>
<evidence type="ECO:0000313" key="2">
    <source>
        <dbReference type="EMBL" id="BEI89066.1"/>
    </source>
</evidence>
<dbReference type="GO" id="GO:0044550">
    <property type="term" value="P:secondary metabolite biosynthetic process"/>
    <property type="evidence" value="ECO:0007669"/>
    <property type="project" value="TreeGrafter"/>
</dbReference>
<dbReference type="PANTHER" id="PTHR31642:SF310">
    <property type="entry name" value="FATTY ALCOHOL:CAFFEOYL-COA ACYLTRANSFERASE"/>
    <property type="match status" value="1"/>
</dbReference>
<keyword evidence="1" id="KW-0808">Transferase</keyword>
<dbReference type="KEGG" id="ccac:CcaHIS019_0204280"/>
<dbReference type="EMBL" id="AP028213">
    <property type="protein sequence ID" value="BEI89066.1"/>
    <property type="molecule type" value="Genomic_DNA"/>
</dbReference>
<keyword evidence="3" id="KW-1185">Reference proteome</keyword>
<gene>
    <name evidence="2" type="ORF">CcaverHIS019_0204280</name>
</gene>
<dbReference type="RefSeq" id="XP_060454332.1">
    <property type="nucleotide sequence ID" value="XM_060597438.1"/>
</dbReference>
<evidence type="ECO:0000256" key="1">
    <source>
        <dbReference type="ARBA" id="ARBA00022679"/>
    </source>
</evidence>
<dbReference type="Gene3D" id="3.30.559.10">
    <property type="entry name" value="Chloramphenicol acetyltransferase-like domain"/>
    <property type="match status" value="1"/>
</dbReference>
<sequence length="318" mass="34343">MAQHALLDAHALAYVIRDWGTIHSAMINHVSPPVIKRTYAPMDLDAHARDADGTVPQLRLDFWAYDPSNPADQALGWFTRSRVPPPQVDAADLAAGRPRGPRAPFETWDADAAVEDAVLDLSADHVKAVTVPEVSALDSVLGTVWRAIVRARDIKAKVWMHGCVGLRTRLEFPDDFQGAPLINVSAGLDSTELLRESARGARAIRASIDTVTKESAAAVLHHMAQALDPAREWNVFVGSQHTLSTSWLGIGAYSADFGFGTPARVIPFMPPVDGIVVVMEAKDAIGEHGARGGVSIRLLLREDVLARVLADPELVGEK</sequence>
<dbReference type="PANTHER" id="PTHR31642">
    <property type="entry name" value="TRICHOTHECENE 3-O-ACETYLTRANSFERASE"/>
    <property type="match status" value="1"/>
</dbReference>
<name>A0AA48I0V9_9TREE</name>
<dbReference type="Proteomes" id="UP001233271">
    <property type="component" value="Chromosome 2"/>
</dbReference>
<evidence type="ECO:0000313" key="3">
    <source>
        <dbReference type="Proteomes" id="UP001233271"/>
    </source>
</evidence>
<proteinExistence type="predicted"/>
<reference evidence="2" key="1">
    <citation type="journal article" date="2023" name="BMC Genomics">
        <title>Chromosome-level genome assemblies of Cutaneotrichosporon spp. (Trichosporonales, Basidiomycota) reveal imbalanced evolution between nucleotide sequences and chromosome synteny.</title>
        <authorList>
            <person name="Kobayashi Y."/>
            <person name="Kayamori A."/>
            <person name="Aoki K."/>
            <person name="Shiwa Y."/>
            <person name="Matsutani M."/>
            <person name="Fujita N."/>
            <person name="Sugita T."/>
            <person name="Iwasaki W."/>
            <person name="Tanaka N."/>
            <person name="Takashima M."/>
        </authorList>
    </citation>
    <scope>NUCLEOTIDE SEQUENCE</scope>
    <source>
        <strain evidence="2">HIS019</strain>
    </source>
</reference>